<comment type="caution">
    <text evidence="2">The sequence shown here is derived from an EMBL/GenBank/DDBJ whole genome shotgun (WGS) entry which is preliminary data.</text>
</comment>
<dbReference type="RefSeq" id="WP_344118721.1">
    <property type="nucleotide sequence ID" value="NZ_BAAABW010000018.1"/>
</dbReference>
<reference evidence="2 3" key="1">
    <citation type="journal article" date="2019" name="Int. J. Syst. Evol. Microbiol.">
        <title>The Global Catalogue of Microorganisms (GCM) 10K type strain sequencing project: providing services to taxonomists for standard genome sequencing and annotation.</title>
        <authorList>
            <consortium name="The Broad Institute Genomics Platform"/>
            <consortium name="The Broad Institute Genome Sequencing Center for Infectious Disease"/>
            <person name="Wu L."/>
            <person name="Ma J."/>
        </authorList>
    </citation>
    <scope>NUCLEOTIDE SEQUENCE [LARGE SCALE GENOMIC DNA]</scope>
    <source>
        <strain evidence="2 3">JCM 4565</strain>
    </source>
</reference>
<proteinExistence type="predicted"/>
<dbReference type="Gene3D" id="1.20.120.520">
    <property type="entry name" value="nmb1532 protein domain like"/>
    <property type="match status" value="1"/>
</dbReference>
<sequence>MARTDILTELETDHRVIEALFNSIHRTRLEDVRREDLLEEVATALARHSAAEEEYLYPAVREQLAEGDTFVDKEHGGQERLTAMLRGLESSTVYEPGFDARVRALEREVGQHVRHEERDVFPMLRHACPLEMLRRLGEQVREGRHGSLRGPAGES</sequence>
<dbReference type="EMBL" id="BAAABW010000018">
    <property type="protein sequence ID" value="GAA0354883.1"/>
    <property type="molecule type" value="Genomic_DNA"/>
</dbReference>
<dbReference type="InterPro" id="IPR012312">
    <property type="entry name" value="Hemerythrin-like"/>
</dbReference>
<gene>
    <name evidence="2" type="ORF">GCM10010319_35050</name>
</gene>
<keyword evidence="3" id="KW-1185">Reference proteome</keyword>
<evidence type="ECO:0000313" key="2">
    <source>
        <dbReference type="EMBL" id="GAA0354883.1"/>
    </source>
</evidence>
<dbReference type="Proteomes" id="UP001500063">
    <property type="component" value="Unassembled WGS sequence"/>
</dbReference>
<organism evidence="2 3">
    <name type="scientific">Streptomyces blastmyceticus</name>
    <dbReference type="NCBI Taxonomy" id="68180"/>
    <lineage>
        <taxon>Bacteria</taxon>
        <taxon>Bacillati</taxon>
        <taxon>Actinomycetota</taxon>
        <taxon>Actinomycetes</taxon>
        <taxon>Kitasatosporales</taxon>
        <taxon>Streptomycetaceae</taxon>
        <taxon>Streptomyces</taxon>
    </lineage>
</organism>
<protein>
    <recommendedName>
        <fullName evidence="1">Hemerythrin-like domain-containing protein</fullName>
    </recommendedName>
</protein>
<feature type="domain" description="Hemerythrin-like" evidence="1">
    <location>
        <begin position="6"/>
        <end position="124"/>
    </location>
</feature>
<name>A0ABN0X4E1_9ACTN</name>
<dbReference type="Pfam" id="PF01814">
    <property type="entry name" value="Hemerythrin"/>
    <property type="match status" value="1"/>
</dbReference>
<dbReference type="PANTHER" id="PTHR35585:SF1">
    <property type="entry name" value="HHE DOMAIN PROTEIN (AFU_ORTHOLOGUE AFUA_4G00730)"/>
    <property type="match status" value="1"/>
</dbReference>
<evidence type="ECO:0000259" key="1">
    <source>
        <dbReference type="Pfam" id="PF01814"/>
    </source>
</evidence>
<dbReference type="PANTHER" id="PTHR35585">
    <property type="entry name" value="HHE DOMAIN PROTEIN (AFU_ORTHOLOGUE AFUA_4G00730)"/>
    <property type="match status" value="1"/>
</dbReference>
<accession>A0ABN0X4E1</accession>
<evidence type="ECO:0000313" key="3">
    <source>
        <dbReference type="Proteomes" id="UP001500063"/>
    </source>
</evidence>